<dbReference type="FunFam" id="1.25.40.150:FF:000002">
    <property type="entry name" value="V-type proton ATPase subunit H"/>
    <property type="match status" value="1"/>
</dbReference>
<dbReference type="InterPro" id="IPR011989">
    <property type="entry name" value="ARM-like"/>
</dbReference>
<comment type="function">
    <text evidence="5">Subunit of the V1 complex of vacuolar(H+)-ATPase (V-ATPase), a multisubunit enzyme composed of a peripheral complex (V1) that hydrolyzes ATP and a membrane integral complex (V0) that translocates protons. V-ATPase is responsible for acidifying and maintaining the pH of intracellular compartments.</text>
</comment>
<dbReference type="GO" id="GO:0000221">
    <property type="term" value="C:vacuolar proton-transporting V-type ATPase, V1 domain"/>
    <property type="evidence" value="ECO:0007669"/>
    <property type="project" value="UniProtKB-UniRule"/>
</dbReference>
<dbReference type="InterPro" id="IPR038497">
    <property type="entry name" value="ATPase_V1-cplx_hsu_C_sf"/>
</dbReference>
<reference evidence="7" key="1">
    <citation type="journal article" date="2023" name="Genome Biol. Evol.">
        <title>First Whole Genome Sequence and Flow Cytometry Genome Size Data for the Lichen-Forming Fungus Ramalina farinacea (Ascomycota).</title>
        <authorList>
            <person name="Llewellyn T."/>
            <person name="Mian S."/>
            <person name="Hill R."/>
            <person name="Leitch I.J."/>
            <person name="Gaya E."/>
        </authorList>
    </citation>
    <scope>NUCLEOTIDE SEQUENCE</scope>
    <source>
        <strain evidence="7">LIQ254RAFAR</strain>
    </source>
</reference>
<dbReference type="Pfam" id="PF11698">
    <property type="entry name" value="V-ATPase_H_C"/>
    <property type="match status" value="1"/>
</dbReference>
<dbReference type="PIRSF" id="PIRSF032184">
    <property type="entry name" value="ATPase_V1_H"/>
    <property type="match status" value="1"/>
</dbReference>
<organism evidence="7 8">
    <name type="scientific">Ramalina farinacea</name>
    <dbReference type="NCBI Taxonomy" id="258253"/>
    <lineage>
        <taxon>Eukaryota</taxon>
        <taxon>Fungi</taxon>
        <taxon>Dikarya</taxon>
        <taxon>Ascomycota</taxon>
        <taxon>Pezizomycotina</taxon>
        <taxon>Lecanoromycetes</taxon>
        <taxon>OSLEUM clade</taxon>
        <taxon>Lecanoromycetidae</taxon>
        <taxon>Lecanorales</taxon>
        <taxon>Lecanorineae</taxon>
        <taxon>Ramalinaceae</taxon>
        <taxon>Ramalina</taxon>
    </lineage>
</organism>
<proteinExistence type="inferred from homology"/>
<comment type="caution">
    <text evidence="7">The sequence shown here is derived from an EMBL/GenBank/DDBJ whole genome shotgun (WGS) entry which is preliminary data.</text>
</comment>
<dbReference type="PANTHER" id="PTHR10698">
    <property type="entry name" value="V-TYPE PROTON ATPASE SUBUNIT H"/>
    <property type="match status" value="1"/>
</dbReference>
<keyword evidence="2 5" id="KW-0813">Transport</keyword>
<dbReference type="SUPFAM" id="SSF48371">
    <property type="entry name" value="ARM repeat"/>
    <property type="match status" value="1"/>
</dbReference>
<dbReference type="InterPro" id="IPR011987">
    <property type="entry name" value="ATPase_V1-cplx_hsu_C"/>
</dbReference>
<sequence>MSLDPPTYLSSLQSNIRTRPIPWEGAVRAGTITDNDLKTIKAVDKVRKEQRRQTVEENLDDYSSLILGGSKGKSIFESAAKRADVIQYVLVLTGDLMNDCPLLSSKLLEHEDPYTPILPYLSHSSNPEDPIPLLASSVLTALASSSQAKSHKPSPQTKDALTKLYKYQSSLTRSQDNGLKDIAVLQHSSLLTTKISRELFWKEREETVTPLTDILREAAGAGRDSDSTLWSGATSIRSATDGGVGGGVGLQLLYHVLLTIWQLSFEAALVGRGLERQDGPWCSNDSSEQEIVTLYTHLLRLSPKEKTTRLLLSTLLNLLSPPNNKGDLLPAAVTCRLPLVLSNLRSRHLTDPDLLDDLKALTEMLDEYTSSQTTLDEYAAEVHTGKLRWSPPHKDATFWRENARQIIENEQGALPKKLAEIMSKEWAEDKSVLAIACNDVGWLVKEAADQRGQLEKLGIKARVMELMQDKDETVRWESLRAVGEWLRYSFGS</sequence>
<dbReference type="FunFam" id="1.25.10.10:FF:000326">
    <property type="entry name" value="V-type proton ATPase subunit H"/>
    <property type="match status" value="1"/>
</dbReference>
<dbReference type="Gene3D" id="1.25.40.150">
    <property type="entry name" value="V-type ATPase, subunit H, C-terminal domain"/>
    <property type="match status" value="1"/>
</dbReference>
<dbReference type="Pfam" id="PF03224">
    <property type="entry name" value="V-ATPase_H_N"/>
    <property type="match status" value="1"/>
</dbReference>
<evidence type="ECO:0000256" key="4">
    <source>
        <dbReference type="ARBA" id="ARBA00023065"/>
    </source>
</evidence>
<dbReference type="InterPro" id="IPR004908">
    <property type="entry name" value="ATPase_V1-cplx_hsu"/>
</dbReference>
<feature type="domain" description="ATPase V1 complex subunit H C-terminal" evidence="6">
    <location>
        <begin position="372"/>
        <end position="490"/>
    </location>
</feature>
<dbReference type="Gene3D" id="1.25.10.10">
    <property type="entry name" value="Leucine-rich Repeat Variant"/>
    <property type="match status" value="1"/>
</dbReference>
<evidence type="ECO:0000256" key="3">
    <source>
        <dbReference type="ARBA" id="ARBA00022781"/>
    </source>
</evidence>
<dbReference type="GO" id="GO:0000329">
    <property type="term" value="C:fungal-type vacuole membrane"/>
    <property type="evidence" value="ECO:0007669"/>
    <property type="project" value="TreeGrafter"/>
</dbReference>
<dbReference type="AlphaFoldDB" id="A0AA43QRZ3"/>
<dbReference type="Proteomes" id="UP001161017">
    <property type="component" value="Unassembled WGS sequence"/>
</dbReference>
<evidence type="ECO:0000313" key="8">
    <source>
        <dbReference type="Proteomes" id="UP001161017"/>
    </source>
</evidence>
<keyword evidence="4 5" id="KW-0406">Ion transport</keyword>
<protein>
    <recommendedName>
        <fullName evidence="5">V-type proton ATPase subunit H</fullName>
    </recommendedName>
</protein>
<dbReference type="InterPro" id="IPR016024">
    <property type="entry name" value="ARM-type_fold"/>
</dbReference>
<comment type="subunit">
    <text evidence="5">V-ATPase is a heteromultimeric enzyme made up of two complexes: the ATP-hydrolytic V1 complex and the proton translocation V0 complex.</text>
</comment>
<comment type="similarity">
    <text evidence="1 5">Belongs to the V-ATPase H subunit family.</text>
</comment>
<gene>
    <name evidence="7" type="primary">VMA13</name>
    <name evidence="7" type="ORF">OHK93_001833</name>
</gene>
<keyword evidence="8" id="KW-1185">Reference proteome</keyword>
<dbReference type="PANTHER" id="PTHR10698:SF0">
    <property type="entry name" value="V-TYPE PROTON ATPASE SUBUNIT H"/>
    <property type="match status" value="1"/>
</dbReference>
<evidence type="ECO:0000256" key="2">
    <source>
        <dbReference type="ARBA" id="ARBA00022448"/>
    </source>
</evidence>
<name>A0AA43QRZ3_9LECA</name>
<evidence type="ECO:0000256" key="5">
    <source>
        <dbReference type="PIRNR" id="PIRNR032184"/>
    </source>
</evidence>
<evidence type="ECO:0000259" key="6">
    <source>
        <dbReference type="Pfam" id="PF11698"/>
    </source>
</evidence>
<evidence type="ECO:0000256" key="1">
    <source>
        <dbReference type="ARBA" id="ARBA00008613"/>
    </source>
</evidence>
<evidence type="ECO:0000313" key="7">
    <source>
        <dbReference type="EMBL" id="MDI1490629.1"/>
    </source>
</evidence>
<keyword evidence="3 5" id="KW-0375">Hydrogen ion transport</keyword>
<dbReference type="EMBL" id="JAPUFD010000012">
    <property type="protein sequence ID" value="MDI1490629.1"/>
    <property type="molecule type" value="Genomic_DNA"/>
</dbReference>
<accession>A0AA43QRZ3</accession>
<dbReference type="GO" id="GO:0046961">
    <property type="term" value="F:proton-transporting ATPase activity, rotational mechanism"/>
    <property type="evidence" value="ECO:0007669"/>
    <property type="project" value="UniProtKB-UniRule"/>
</dbReference>